<feature type="compositionally biased region" description="Low complexity" evidence="8">
    <location>
        <begin position="244"/>
        <end position="253"/>
    </location>
</feature>
<dbReference type="GO" id="GO:0005524">
    <property type="term" value="F:ATP binding"/>
    <property type="evidence" value="ECO:0007669"/>
    <property type="project" value="UniProtKB-UniRule"/>
</dbReference>
<evidence type="ECO:0000256" key="3">
    <source>
        <dbReference type="ARBA" id="ARBA00022679"/>
    </source>
</evidence>
<dbReference type="PROSITE" id="PS50011">
    <property type="entry name" value="PROTEIN_KINASE_DOM"/>
    <property type="match status" value="1"/>
</dbReference>
<dbReference type="Gene3D" id="1.10.510.10">
    <property type="entry name" value="Transferase(Phosphotransferase) domain 1"/>
    <property type="match status" value="1"/>
</dbReference>
<gene>
    <name evidence="10" type="ORF">DR950_40520</name>
</gene>
<sequence length="843" mass="87605">MGGRGRFLTRPGGGFAPGANRTDTIDPIPRRYRPDPTEVPRGHGYRPTARPRARDEARWGPRPAADGPGRDRGVRARGARPTGPHPTARPGRLPPGGGGGRGRGLLAAVQLQHLGHLCGGEPGGRGGARQGRARPARRPRPVRTLPGAAARARRARGLQGLRPAARLPRRAARRRRRRAHRQPVRPGPDRQVLPGPARALRAPAALALRRRRPRGDRGARPAARPARLPRAEPLGGQLPHRLPGGDQAAAARAVRGRAGRRQARGTGGAGAEVRPRPGGAPGPAPAPAPGRPAVTPGAPSEPSPRSEPEPSPRSEPGPEPGSDPGPEPGSDPGPSGGPSFAVPEGYPIAGYRLGAFLGAGAWGSVYAAEGPDGSQAAVKILGAARFAPGQRRTVARMARSEQRFSRRADHPHLIRTLAVATVEDPDHPALDGAVALVMERAAGSLQDLLGEARPGTAVPGAERILAEVCAGLSHMHRVGWVHGDLKPANVLLMPDGTAKIADFGLTAELEGTHAYAPPLGSPDHVPPEWWSERTGARGIALRPSADVWAFGVIAHQVLTGGLHPFLGATSRARSLAAQAYARGAAPLRLDEALPVRWRPVVAACLAPGREERTRTGPAGLAALVARAAAVPGRGRRAVVRVAVPVAVRVAVQAAVRSGAGLLACGLAVLALVGGPESGGPGAAERAAPPPPGAIPAGSDVPVAYRGMIETAARRCPEPEVTPVLLAAMLKAESGFDPKAARPETGEYGIALWTPSVFEAWGKAATHAGPKSYWDPGDAIAAMGNYACWLDQQIKRHGFTHDLPALVAAAYRTSDKTVATAGGVPERLRQHVDKVLQYLHGYGG</sequence>
<keyword evidence="4 7" id="KW-0547">Nucleotide-binding</keyword>
<dbReference type="InterPro" id="IPR000719">
    <property type="entry name" value="Prot_kinase_dom"/>
</dbReference>
<dbReference type="Pfam" id="PF01464">
    <property type="entry name" value="SLT"/>
    <property type="match status" value="1"/>
</dbReference>
<feature type="compositionally biased region" description="Gly residues" evidence="8">
    <location>
        <begin position="1"/>
        <end position="16"/>
    </location>
</feature>
<feature type="compositionally biased region" description="Gly residues" evidence="8">
    <location>
        <begin position="117"/>
        <end position="129"/>
    </location>
</feature>
<dbReference type="InterPro" id="IPR017441">
    <property type="entry name" value="Protein_kinase_ATP_BS"/>
</dbReference>
<evidence type="ECO:0000256" key="1">
    <source>
        <dbReference type="ARBA" id="ARBA00012513"/>
    </source>
</evidence>
<keyword evidence="6 7" id="KW-0067">ATP-binding</keyword>
<dbReference type="InterPro" id="IPR023346">
    <property type="entry name" value="Lysozyme-like_dom_sf"/>
</dbReference>
<evidence type="ECO:0000256" key="4">
    <source>
        <dbReference type="ARBA" id="ARBA00022741"/>
    </source>
</evidence>
<evidence type="ECO:0000259" key="9">
    <source>
        <dbReference type="PROSITE" id="PS50011"/>
    </source>
</evidence>
<feature type="compositionally biased region" description="Low complexity" evidence="8">
    <location>
        <begin position="220"/>
        <end position="235"/>
    </location>
</feature>
<proteinExistence type="predicted"/>
<dbReference type="Gene3D" id="1.10.530.10">
    <property type="match status" value="1"/>
</dbReference>
<feature type="region of interest" description="Disordered" evidence="8">
    <location>
        <begin position="1"/>
        <end position="103"/>
    </location>
</feature>
<feature type="domain" description="Protein kinase" evidence="9">
    <location>
        <begin position="351"/>
        <end position="624"/>
    </location>
</feature>
<keyword evidence="5 10" id="KW-0418">Kinase</keyword>
<accession>A0A372ZJ18</accession>
<feature type="compositionally biased region" description="Basic residues" evidence="8">
    <location>
        <begin position="167"/>
        <end position="183"/>
    </location>
</feature>
<evidence type="ECO:0000256" key="2">
    <source>
        <dbReference type="ARBA" id="ARBA00022527"/>
    </source>
</evidence>
<organism evidence="10 11">
    <name type="scientific">Kitasatospora xanthocidica</name>
    <dbReference type="NCBI Taxonomy" id="83382"/>
    <lineage>
        <taxon>Bacteria</taxon>
        <taxon>Bacillati</taxon>
        <taxon>Actinomycetota</taxon>
        <taxon>Actinomycetes</taxon>
        <taxon>Kitasatosporales</taxon>
        <taxon>Streptomycetaceae</taxon>
        <taxon>Kitasatospora</taxon>
    </lineage>
</organism>
<evidence type="ECO:0000313" key="10">
    <source>
        <dbReference type="EMBL" id="RGD55843.1"/>
    </source>
</evidence>
<comment type="caution">
    <text evidence="10">The sequence shown here is derived from an EMBL/GenBank/DDBJ whole genome shotgun (WGS) entry which is preliminary data.</text>
</comment>
<dbReference type="AlphaFoldDB" id="A0A372ZJ18"/>
<dbReference type="PANTHER" id="PTHR43289">
    <property type="entry name" value="MITOGEN-ACTIVATED PROTEIN KINASE KINASE KINASE 20-RELATED"/>
    <property type="match status" value="1"/>
</dbReference>
<keyword evidence="11" id="KW-1185">Reference proteome</keyword>
<protein>
    <recommendedName>
        <fullName evidence="1">non-specific serine/threonine protein kinase</fullName>
        <ecNumber evidence="1">2.7.11.1</ecNumber>
    </recommendedName>
</protein>
<feature type="compositionally biased region" description="Basic residues" evidence="8">
    <location>
        <begin position="254"/>
        <end position="263"/>
    </location>
</feature>
<dbReference type="InterPro" id="IPR008258">
    <property type="entry name" value="Transglycosylase_SLT_dom_1"/>
</dbReference>
<dbReference type="Proteomes" id="UP000263377">
    <property type="component" value="Unassembled WGS sequence"/>
</dbReference>
<evidence type="ECO:0000256" key="8">
    <source>
        <dbReference type="SAM" id="MobiDB-lite"/>
    </source>
</evidence>
<feature type="region of interest" description="Disordered" evidence="8">
    <location>
        <begin position="117"/>
        <end position="341"/>
    </location>
</feature>
<feature type="compositionally biased region" description="Low complexity" evidence="8">
    <location>
        <begin position="291"/>
        <end position="300"/>
    </location>
</feature>
<dbReference type="SUPFAM" id="SSF53955">
    <property type="entry name" value="Lysozyme-like"/>
    <property type="match status" value="1"/>
</dbReference>
<dbReference type="SUPFAM" id="SSF56112">
    <property type="entry name" value="Protein kinase-like (PK-like)"/>
    <property type="match status" value="1"/>
</dbReference>
<dbReference type="PROSITE" id="PS00107">
    <property type="entry name" value="PROTEIN_KINASE_ATP"/>
    <property type="match status" value="1"/>
</dbReference>
<feature type="binding site" evidence="7">
    <location>
        <position position="379"/>
    </location>
    <ligand>
        <name>ATP</name>
        <dbReference type="ChEBI" id="CHEBI:30616"/>
    </ligand>
</feature>
<feature type="compositionally biased region" description="Pro residues" evidence="8">
    <location>
        <begin position="278"/>
        <end position="290"/>
    </location>
</feature>
<dbReference type="EMBL" id="QVIG01000003">
    <property type="protein sequence ID" value="RGD55843.1"/>
    <property type="molecule type" value="Genomic_DNA"/>
</dbReference>
<evidence type="ECO:0000256" key="5">
    <source>
        <dbReference type="ARBA" id="ARBA00022777"/>
    </source>
</evidence>
<dbReference type="GO" id="GO:0004674">
    <property type="term" value="F:protein serine/threonine kinase activity"/>
    <property type="evidence" value="ECO:0007669"/>
    <property type="project" value="UniProtKB-KW"/>
</dbReference>
<feature type="compositionally biased region" description="Low complexity" evidence="8">
    <location>
        <begin position="193"/>
        <end position="207"/>
    </location>
</feature>
<dbReference type="InterPro" id="IPR011009">
    <property type="entry name" value="Kinase-like_dom_sf"/>
</dbReference>
<dbReference type="PANTHER" id="PTHR43289:SF6">
    <property type="entry name" value="SERINE_THREONINE-PROTEIN KINASE NEKL-3"/>
    <property type="match status" value="1"/>
</dbReference>
<keyword evidence="3" id="KW-0808">Transferase</keyword>
<dbReference type="Pfam" id="PF00069">
    <property type="entry name" value="Pkinase"/>
    <property type="match status" value="1"/>
</dbReference>
<evidence type="ECO:0000256" key="7">
    <source>
        <dbReference type="PROSITE-ProRule" id="PRU10141"/>
    </source>
</evidence>
<dbReference type="CDD" id="cd14014">
    <property type="entry name" value="STKc_PknB_like"/>
    <property type="match status" value="1"/>
</dbReference>
<reference evidence="10 11" key="1">
    <citation type="submission" date="2018-08" db="EMBL/GenBank/DDBJ databases">
        <title>Diversity &amp; Physiological Properties of Lignin-Decomposing Actinobacteria from Soil.</title>
        <authorList>
            <person name="Roh S.G."/>
            <person name="Kim S.B."/>
        </authorList>
    </citation>
    <scope>NUCLEOTIDE SEQUENCE [LARGE SCALE GENOMIC DNA]</scope>
    <source>
        <strain evidence="10 11">MMS17-GH009</strain>
    </source>
</reference>
<feature type="compositionally biased region" description="Pro residues" evidence="8">
    <location>
        <begin position="313"/>
        <end position="331"/>
    </location>
</feature>
<keyword evidence="2" id="KW-0723">Serine/threonine-protein kinase</keyword>
<evidence type="ECO:0000313" key="11">
    <source>
        <dbReference type="Proteomes" id="UP000263377"/>
    </source>
</evidence>
<feature type="compositionally biased region" description="Gly residues" evidence="8">
    <location>
        <begin position="94"/>
        <end position="103"/>
    </location>
</feature>
<feature type="compositionally biased region" description="Basic and acidic residues" evidence="8">
    <location>
        <begin position="28"/>
        <end position="41"/>
    </location>
</feature>
<feature type="compositionally biased region" description="Basic residues" evidence="8">
    <location>
        <begin position="131"/>
        <end position="141"/>
    </location>
</feature>
<dbReference type="EC" id="2.7.11.1" evidence="1"/>
<dbReference type="SMART" id="SM00220">
    <property type="entry name" value="S_TKc"/>
    <property type="match status" value="1"/>
</dbReference>
<evidence type="ECO:0000256" key="6">
    <source>
        <dbReference type="ARBA" id="ARBA00022840"/>
    </source>
</evidence>
<feature type="compositionally biased region" description="Low complexity" evidence="8">
    <location>
        <begin position="157"/>
        <end position="166"/>
    </location>
</feature>
<name>A0A372ZJ18_9ACTN</name>